<dbReference type="EMBL" id="BK015645">
    <property type="protein sequence ID" value="DAE17716.1"/>
    <property type="molecule type" value="Genomic_DNA"/>
</dbReference>
<name>A0A8S5QGP8_9CAUD</name>
<proteinExistence type="predicted"/>
<organism evidence="1">
    <name type="scientific">Myoviridae sp. ctn8H20</name>
    <dbReference type="NCBI Taxonomy" id="2825169"/>
    <lineage>
        <taxon>Viruses</taxon>
        <taxon>Duplodnaviria</taxon>
        <taxon>Heunggongvirae</taxon>
        <taxon>Uroviricota</taxon>
        <taxon>Caudoviricetes</taxon>
    </lineage>
</organism>
<evidence type="ECO:0000313" key="1">
    <source>
        <dbReference type="EMBL" id="DAE17716.1"/>
    </source>
</evidence>
<accession>A0A8S5QGP8</accession>
<reference evidence="1" key="1">
    <citation type="journal article" date="2021" name="Proc. Natl. Acad. Sci. U.S.A.">
        <title>A Catalog of Tens of Thousands of Viruses from Human Metagenomes Reveals Hidden Associations with Chronic Diseases.</title>
        <authorList>
            <person name="Tisza M.J."/>
            <person name="Buck C.B."/>
        </authorList>
    </citation>
    <scope>NUCLEOTIDE SEQUENCE</scope>
    <source>
        <strain evidence="1">Ctn8H20</strain>
    </source>
</reference>
<protein>
    <submittedName>
        <fullName evidence="1">Uncharacterized protein</fullName>
    </submittedName>
</protein>
<sequence>MLNPAKNRPNNCTGSTEISIRTQINNLILNIKDLI</sequence>